<proteinExistence type="predicted"/>
<feature type="transmembrane region" description="Helical" evidence="1">
    <location>
        <begin position="20"/>
        <end position="44"/>
    </location>
</feature>
<dbReference type="Proteomes" id="UP000095284">
    <property type="component" value="Unplaced"/>
</dbReference>
<sequence length="72" mass="8294">MATQKRQMGPIHWKQTRIYLFIISLEIELFLFVLRVFWIAHLFVRPTAALAGLSVLSCKECHSQPGGLYSCQ</sequence>
<keyword evidence="1" id="KW-0472">Membrane</keyword>
<accession>A0A1I7RVM3</accession>
<evidence type="ECO:0000256" key="1">
    <source>
        <dbReference type="SAM" id="Phobius"/>
    </source>
</evidence>
<dbReference type="WBParaSite" id="BXY_0478500.1">
    <property type="protein sequence ID" value="BXY_0478500.1"/>
    <property type="gene ID" value="BXY_0478500"/>
</dbReference>
<dbReference type="AlphaFoldDB" id="A0A1I7RVM3"/>
<keyword evidence="1" id="KW-1133">Transmembrane helix</keyword>
<organism evidence="2 3">
    <name type="scientific">Bursaphelenchus xylophilus</name>
    <name type="common">Pinewood nematode worm</name>
    <name type="synonym">Aphelenchoides xylophilus</name>
    <dbReference type="NCBI Taxonomy" id="6326"/>
    <lineage>
        <taxon>Eukaryota</taxon>
        <taxon>Metazoa</taxon>
        <taxon>Ecdysozoa</taxon>
        <taxon>Nematoda</taxon>
        <taxon>Chromadorea</taxon>
        <taxon>Rhabditida</taxon>
        <taxon>Tylenchina</taxon>
        <taxon>Tylenchomorpha</taxon>
        <taxon>Aphelenchoidea</taxon>
        <taxon>Aphelenchoididae</taxon>
        <taxon>Bursaphelenchus</taxon>
    </lineage>
</organism>
<evidence type="ECO:0000313" key="3">
    <source>
        <dbReference type="WBParaSite" id="BXY_0478500.1"/>
    </source>
</evidence>
<protein>
    <submittedName>
        <fullName evidence="3">Transmembrane protein 216</fullName>
    </submittedName>
</protein>
<evidence type="ECO:0000313" key="2">
    <source>
        <dbReference type="Proteomes" id="UP000095284"/>
    </source>
</evidence>
<keyword evidence="1" id="KW-0812">Transmembrane</keyword>
<name>A0A1I7RVM3_BURXY</name>
<reference evidence="3" key="1">
    <citation type="submission" date="2016-11" db="UniProtKB">
        <authorList>
            <consortium name="WormBaseParasite"/>
        </authorList>
    </citation>
    <scope>IDENTIFICATION</scope>
</reference>